<dbReference type="Pfam" id="PF13620">
    <property type="entry name" value="CarboxypepD_reg"/>
    <property type="match status" value="1"/>
</dbReference>
<keyword evidence="2" id="KW-1185">Reference proteome</keyword>
<dbReference type="Gene3D" id="2.60.40.1120">
    <property type="entry name" value="Carboxypeptidase-like, regulatory domain"/>
    <property type="match status" value="1"/>
</dbReference>
<name>A0A641ATU9_9ACTN</name>
<organism evidence="1 2">
    <name type="scientific">Aeromicrobium fastidiosum</name>
    <dbReference type="NCBI Taxonomy" id="52699"/>
    <lineage>
        <taxon>Bacteria</taxon>
        <taxon>Bacillati</taxon>
        <taxon>Actinomycetota</taxon>
        <taxon>Actinomycetes</taxon>
        <taxon>Propionibacteriales</taxon>
        <taxon>Nocardioidaceae</taxon>
        <taxon>Aeromicrobium</taxon>
    </lineage>
</organism>
<dbReference type="SUPFAM" id="SSF49464">
    <property type="entry name" value="Carboxypeptidase regulatory domain-like"/>
    <property type="match status" value="1"/>
</dbReference>
<evidence type="ECO:0000313" key="1">
    <source>
        <dbReference type="EMBL" id="KAA1380461.1"/>
    </source>
</evidence>
<evidence type="ECO:0000313" key="2">
    <source>
        <dbReference type="Proteomes" id="UP001515100"/>
    </source>
</evidence>
<dbReference type="EMBL" id="SDPP02000001">
    <property type="protein sequence ID" value="KAA1380461.1"/>
    <property type="molecule type" value="Genomic_DNA"/>
</dbReference>
<protein>
    <submittedName>
        <fullName evidence="1">Carboxypeptidase regulatory-like domain-containing protein</fullName>
    </submittedName>
</protein>
<dbReference type="AlphaFoldDB" id="A0A641ATU9"/>
<dbReference type="Proteomes" id="UP001515100">
    <property type="component" value="Unassembled WGS sequence"/>
</dbReference>
<proteinExistence type="predicted"/>
<gene>
    <name evidence="1" type="ORF">ESP62_004585</name>
</gene>
<accession>A0A641ATU9</accession>
<dbReference type="Gene3D" id="2.60.40.2700">
    <property type="match status" value="1"/>
</dbReference>
<dbReference type="OrthoDB" id="614750at2"/>
<dbReference type="InterPro" id="IPR008969">
    <property type="entry name" value="CarboxyPept-like_regulatory"/>
</dbReference>
<comment type="caution">
    <text evidence="1">The sequence shown here is derived from an EMBL/GenBank/DDBJ whole genome shotgun (WGS) entry which is preliminary data.</text>
</comment>
<sequence length="370" mass="39710">MQRIGRSFWQSTTARTCAPIPFRQPLQAVARRRTMLVRAMRLMVAGVTSAVLMAGMSSAATADDGPQTGTISGVITDRSGYPVSNVLVLAESTEDESIRGSSHTDESGRYTMDVQPDDVLLLAKRESFDDLYLGGRDAASARVITVTAGATVSGADAALTGQTPRSLAPGAGMGGQFDRLGQVAQGGAGEWVDSTGRWISPNRMTFVYQWFRMDGSTPTPITGATSRTYRSSVADLGHFLKIGVTASYSGSSTVYVEGMSRTVVKRSGKVSILSAKSTKKRVIRLKVKVKALVGPTPTGQVRAFCRLTYRGTGQSKKISLKNGIATITLRTNNRTSSKSKYATCVVEYLGDGLTLRQPSLESKRLRMKLK</sequence>
<reference evidence="1" key="1">
    <citation type="submission" date="2019-09" db="EMBL/GenBank/DDBJ databases">
        <authorList>
            <person name="Li J."/>
        </authorList>
    </citation>
    <scope>NUCLEOTIDE SEQUENCE [LARGE SCALE GENOMIC DNA]</scope>
    <source>
        <strain evidence="1">NRBC 14897</strain>
    </source>
</reference>